<name>A0A367LPQ4_9HYPO</name>
<dbReference type="Pfam" id="PF00203">
    <property type="entry name" value="Ribosomal_S19"/>
    <property type="match status" value="1"/>
</dbReference>
<reference evidence="6 7" key="1">
    <citation type="journal article" date="2015" name="BMC Genomics">
        <title>Insights from the genome of Ophiocordyceps polyrhachis-furcata to pathogenicity and host specificity in insect fungi.</title>
        <authorList>
            <person name="Wichadakul D."/>
            <person name="Kobmoo N."/>
            <person name="Ingsriswang S."/>
            <person name="Tangphatsornruang S."/>
            <person name="Chantasingh D."/>
            <person name="Luangsa-ard J.J."/>
            <person name="Eurwilaichitr L."/>
        </authorList>
    </citation>
    <scope>NUCLEOTIDE SEQUENCE [LARGE SCALE GENOMIC DNA]</scope>
    <source>
        <strain evidence="6 7">BCC 54312</strain>
    </source>
</reference>
<dbReference type="GO" id="GO:0006412">
    <property type="term" value="P:translation"/>
    <property type="evidence" value="ECO:0007669"/>
    <property type="project" value="InterPro"/>
</dbReference>
<dbReference type="PROSITE" id="PS50181">
    <property type="entry name" value="FBOX"/>
    <property type="match status" value="1"/>
</dbReference>
<dbReference type="PANTHER" id="PTHR11880">
    <property type="entry name" value="RIBOSOMAL PROTEIN S19P FAMILY MEMBER"/>
    <property type="match status" value="1"/>
</dbReference>
<dbReference type="GO" id="GO:0003735">
    <property type="term" value="F:structural constituent of ribosome"/>
    <property type="evidence" value="ECO:0007669"/>
    <property type="project" value="InterPro"/>
</dbReference>
<evidence type="ECO:0000256" key="3">
    <source>
        <dbReference type="ARBA" id="ARBA00023274"/>
    </source>
</evidence>
<dbReference type="CDD" id="cd09917">
    <property type="entry name" value="F-box_SF"/>
    <property type="match status" value="1"/>
</dbReference>
<dbReference type="AlphaFoldDB" id="A0A367LPQ4"/>
<evidence type="ECO:0000256" key="1">
    <source>
        <dbReference type="ARBA" id="ARBA00007345"/>
    </source>
</evidence>
<dbReference type="InterPro" id="IPR036047">
    <property type="entry name" value="F-box-like_dom_sf"/>
</dbReference>
<proteinExistence type="inferred from homology"/>
<dbReference type="InterPro" id="IPR002222">
    <property type="entry name" value="Ribosomal_uS19"/>
</dbReference>
<evidence type="ECO:0000313" key="7">
    <source>
        <dbReference type="Proteomes" id="UP000253664"/>
    </source>
</evidence>
<keyword evidence="2 4" id="KW-0689">Ribosomal protein</keyword>
<dbReference type="SUPFAM" id="SSF81383">
    <property type="entry name" value="F-box domain"/>
    <property type="match status" value="1"/>
</dbReference>
<dbReference type="Proteomes" id="UP000253664">
    <property type="component" value="Unassembled WGS sequence"/>
</dbReference>
<evidence type="ECO:0000256" key="2">
    <source>
        <dbReference type="ARBA" id="ARBA00022980"/>
    </source>
</evidence>
<dbReference type="GO" id="GO:0003723">
    <property type="term" value="F:RNA binding"/>
    <property type="evidence" value="ECO:0007669"/>
    <property type="project" value="InterPro"/>
</dbReference>
<comment type="caution">
    <text evidence="6">The sequence shown here is derived from an EMBL/GenBank/DDBJ whole genome shotgun (WGS) entry which is preliminary data.</text>
</comment>
<sequence length="465" mass="52985">MARKASIDKFLTSLSPWEIIYVRDALRSGKVSVQGLASFDDLPDELADPILCHLRLEDIFNCLLVSRGWWSKIKNEDVSRSLCKRFFPGLLNTETKPAPVLFLEAVRRYRQRRPHKAKRKRFIGWNTGWSTKTFSNPVQPVDDSSVRRDPSFDEERLIIRYKDGNLAWQPNPTTVIIDNLRTLNRLHCPLGRFIVSGQALRLIAVTRSLVVLGHSAMPNNHVFVFYTVSIWHMIDKKWETLSLPGDCWECFATDDRAAFATSEGEVFVWSWGSKTFSERIFTHSIVGNPSSDEMIVPFEGKLFKANNGLAWDDHLIISDRATSCYSRIFSAQYQAEDEFSNIANEVKVHACQFEVDAAGSSHDFTEGNDQPDSPSHICNTIRCIYDFSQRGTYHGTTGDAEYQGEKVPAVRTQARSATILPNFVGLRFEIHNGKDYESVLITENMVGHKLGEFSPTRKQHIWRKG</sequence>
<dbReference type="PANTHER" id="PTHR11880:SF8">
    <property type="entry name" value="SMALL RIBOSOMAL SUBUNIT PROTEIN US19M"/>
    <property type="match status" value="1"/>
</dbReference>
<dbReference type="PRINTS" id="PR00975">
    <property type="entry name" value="RIBOSOMALS19"/>
</dbReference>
<accession>A0A367LPQ4</accession>
<dbReference type="SUPFAM" id="SSF54570">
    <property type="entry name" value="Ribosomal protein S19"/>
    <property type="match status" value="1"/>
</dbReference>
<dbReference type="InterPro" id="IPR023575">
    <property type="entry name" value="Ribosomal_uS19_SF"/>
</dbReference>
<dbReference type="STRING" id="1330021.A0A367LPQ4"/>
<keyword evidence="3 4" id="KW-0687">Ribonucleoprotein</keyword>
<protein>
    <recommendedName>
        <fullName evidence="5">F-box domain-containing protein</fullName>
    </recommendedName>
</protein>
<comment type="similarity">
    <text evidence="1 4">Belongs to the universal ribosomal protein uS19 family.</text>
</comment>
<dbReference type="EMBL" id="LKCN02000001">
    <property type="protein sequence ID" value="RCI16423.1"/>
    <property type="molecule type" value="Genomic_DNA"/>
</dbReference>
<organism evidence="6 7">
    <name type="scientific">Ophiocordyceps polyrhachis-furcata BCC 54312</name>
    <dbReference type="NCBI Taxonomy" id="1330021"/>
    <lineage>
        <taxon>Eukaryota</taxon>
        <taxon>Fungi</taxon>
        <taxon>Dikarya</taxon>
        <taxon>Ascomycota</taxon>
        <taxon>Pezizomycotina</taxon>
        <taxon>Sordariomycetes</taxon>
        <taxon>Hypocreomycetidae</taxon>
        <taxon>Hypocreales</taxon>
        <taxon>Ophiocordycipitaceae</taxon>
        <taxon>Ophiocordyceps</taxon>
    </lineage>
</organism>
<dbReference type="InterPro" id="IPR020934">
    <property type="entry name" value="Ribosomal_uS19_CS"/>
</dbReference>
<dbReference type="GO" id="GO:0000028">
    <property type="term" value="P:ribosomal small subunit assembly"/>
    <property type="evidence" value="ECO:0007669"/>
    <property type="project" value="TreeGrafter"/>
</dbReference>
<dbReference type="HAMAP" id="MF_00531">
    <property type="entry name" value="Ribosomal_uS19"/>
    <property type="match status" value="1"/>
</dbReference>
<keyword evidence="7" id="KW-1185">Reference proteome</keyword>
<feature type="domain" description="F-box" evidence="5">
    <location>
        <begin position="36"/>
        <end position="82"/>
    </location>
</feature>
<gene>
    <name evidence="6" type="ORF">L249_3125</name>
</gene>
<dbReference type="PROSITE" id="PS00323">
    <property type="entry name" value="RIBOSOMAL_S19"/>
    <property type="match status" value="1"/>
</dbReference>
<evidence type="ECO:0000313" key="6">
    <source>
        <dbReference type="EMBL" id="RCI16423.1"/>
    </source>
</evidence>
<dbReference type="GO" id="GO:0005763">
    <property type="term" value="C:mitochondrial small ribosomal subunit"/>
    <property type="evidence" value="ECO:0007669"/>
    <property type="project" value="TreeGrafter"/>
</dbReference>
<evidence type="ECO:0000259" key="5">
    <source>
        <dbReference type="PROSITE" id="PS50181"/>
    </source>
</evidence>
<dbReference type="Gene3D" id="1.20.1280.50">
    <property type="match status" value="1"/>
</dbReference>
<dbReference type="OrthoDB" id="2043at2759"/>
<evidence type="ECO:0000256" key="4">
    <source>
        <dbReference type="RuleBase" id="RU003485"/>
    </source>
</evidence>
<dbReference type="InterPro" id="IPR001810">
    <property type="entry name" value="F-box_dom"/>
</dbReference>
<dbReference type="Pfam" id="PF00646">
    <property type="entry name" value="F-box"/>
    <property type="match status" value="1"/>
</dbReference>
<dbReference type="Gene3D" id="3.30.860.10">
    <property type="entry name" value="30s Ribosomal Protein S19, Chain A"/>
    <property type="match status" value="1"/>
</dbReference>